<dbReference type="PANTHER" id="PTHR42930">
    <property type="entry name" value="PHOSPHATE-SPECIFIC TRANSPORT SYSTEM ACCESSORY PROTEIN PHOU"/>
    <property type="match status" value="1"/>
</dbReference>
<evidence type="ECO:0000256" key="3">
    <source>
        <dbReference type="ARBA" id="ARBA00022448"/>
    </source>
</evidence>
<evidence type="ECO:0000256" key="2">
    <source>
        <dbReference type="ARBA" id="ARBA00008107"/>
    </source>
</evidence>
<comment type="subcellular location">
    <subcellularLocation>
        <location evidence="1 6">Cytoplasm</location>
    </subcellularLocation>
</comment>
<dbReference type="InterPro" id="IPR026022">
    <property type="entry name" value="PhoU_dom"/>
</dbReference>
<dbReference type="RefSeq" id="WP_130604157.1">
    <property type="nucleotide sequence ID" value="NZ_CP034759.1"/>
</dbReference>
<dbReference type="InterPro" id="IPR038078">
    <property type="entry name" value="PhoU-like_sf"/>
</dbReference>
<dbReference type="AlphaFoldDB" id="A0A4P6PCK8"/>
<keyword evidence="5 6" id="KW-0592">Phosphate transport</keyword>
<sequence>MDNLHIGRHISGQFNEDLERVINNVMHMGGLVEKQLTDALSAVHNADEELAKEVLNGDYQINAYEVSIDDECTRIIAKRQPAAGDLRLIMAIVKTIADLERIGDEAEKIAKVALESFSSSQQDLLVNLDNLGRHVIEFLQKTLDAFTRMDIDAAIKIHQTDDKINREYEALMRQLMTYMMEDPRAIPQVMTVIWSARALERIGDRCQNICEYIIYFVKGKVVRHTTAEAIEDLIK</sequence>
<dbReference type="GO" id="GO:0030643">
    <property type="term" value="P:intracellular phosphate ion homeostasis"/>
    <property type="evidence" value="ECO:0007669"/>
    <property type="project" value="InterPro"/>
</dbReference>
<dbReference type="Pfam" id="PF01895">
    <property type="entry name" value="PhoU"/>
    <property type="match status" value="2"/>
</dbReference>
<evidence type="ECO:0000259" key="7">
    <source>
        <dbReference type="Pfam" id="PF01895"/>
    </source>
</evidence>
<protein>
    <recommendedName>
        <fullName evidence="6">Phosphate-specific transport system accessory protein PhoU</fullName>
    </recommendedName>
</protein>
<evidence type="ECO:0000256" key="4">
    <source>
        <dbReference type="ARBA" id="ARBA00022490"/>
    </source>
</evidence>
<keyword evidence="9" id="KW-1185">Reference proteome</keyword>
<evidence type="ECO:0000313" key="9">
    <source>
        <dbReference type="Proteomes" id="UP000290244"/>
    </source>
</evidence>
<keyword evidence="3 6" id="KW-0813">Transport</keyword>
<keyword evidence="4 6" id="KW-0963">Cytoplasm</keyword>
<dbReference type="PIRSF" id="PIRSF003107">
    <property type="entry name" value="PhoU"/>
    <property type="match status" value="1"/>
</dbReference>
<dbReference type="GO" id="GO:0016787">
    <property type="term" value="F:hydrolase activity"/>
    <property type="evidence" value="ECO:0007669"/>
    <property type="project" value="UniProtKB-KW"/>
</dbReference>
<dbReference type="KEGG" id="lsd:EMK97_18010"/>
<dbReference type="SUPFAM" id="SSF109755">
    <property type="entry name" value="PhoU-like"/>
    <property type="match status" value="1"/>
</dbReference>
<dbReference type="Gene3D" id="1.20.58.220">
    <property type="entry name" value="Phosphate transport system protein phou homolog 2, domain 2"/>
    <property type="match status" value="2"/>
</dbReference>
<dbReference type="NCBIfam" id="TIGR02135">
    <property type="entry name" value="phoU_full"/>
    <property type="match status" value="1"/>
</dbReference>
<feature type="domain" description="PhoU" evidence="7">
    <location>
        <begin position="129"/>
        <end position="213"/>
    </location>
</feature>
<dbReference type="NCBIfam" id="NF008332">
    <property type="entry name" value="PRK11115.1"/>
    <property type="match status" value="1"/>
</dbReference>
<evidence type="ECO:0000256" key="6">
    <source>
        <dbReference type="PIRNR" id="PIRNR003107"/>
    </source>
</evidence>
<dbReference type="GO" id="GO:0006817">
    <property type="term" value="P:phosphate ion transport"/>
    <property type="evidence" value="ECO:0007669"/>
    <property type="project" value="UniProtKB-KW"/>
</dbReference>
<comment type="function">
    <text evidence="6">Plays a role in the regulation of phosphate uptake.</text>
</comment>
<feature type="domain" description="PhoU" evidence="7">
    <location>
        <begin position="26"/>
        <end position="112"/>
    </location>
</feature>
<dbReference type="GO" id="GO:0045936">
    <property type="term" value="P:negative regulation of phosphate metabolic process"/>
    <property type="evidence" value="ECO:0007669"/>
    <property type="project" value="InterPro"/>
</dbReference>
<name>A0A4P6PCK8_9GAMM</name>
<comment type="similarity">
    <text evidence="2 6">Belongs to the PhoU family.</text>
</comment>
<dbReference type="OrthoDB" id="9814256at2"/>
<dbReference type="FunFam" id="1.20.58.220:FF:000002">
    <property type="entry name" value="Phosphate-specific transport system accessory protein PhoU"/>
    <property type="match status" value="1"/>
</dbReference>
<organism evidence="8 9">
    <name type="scientific">Litorilituus sediminis</name>
    <dbReference type="NCBI Taxonomy" id="718192"/>
    <lineage>
        <taxon>Bacteria</taxon>
        <taxon>Pseudomonadati</taxon>
        <taxon>Pseudomonadota</taxon>
        <taxon>Gammaproteobacteria</taxon>
        <taxon>Alteromonadales</taxon>
        <taxon>Colwelliaceae</taxon>
        <taxon>Litorilituus</taxon>
    </lineage>
</organism>
<accession>A0A4P6PCK8</accession>
<evidence type="ECO:0000313" key="8">
    <source>
        <dbReference type="EMBL" id="QBG37495.1"/>
    </source>
</evidence>
<evidence type="ECO:0000256" key="5">
    <source>
        <dbReference type="ARBA" id="ARBA00022592"/>
    </source>
</evidence>
<dbReference type="Proteomes" id="UP000290244">
    <property type="component" value="Chromosome"/>
</dbReference>
<dbReference type="InterPro" id="IPR028366">
    <property type="entry name" value="PhoU"/>
</dbReference>
<dbReference type="GO" id="GO:0005737">
    <property type="term" value="C:cytoplasm"/>
    <property type="evidence" value="ECO:0007669"/>
    <property type="project" value="UniProtKB-SubCell"/>
</dbReference>
<proteinExistence type="inferred from homology"/>
<evidence type="ECO:0000256" key="1">
    <source>
        <dbReference type="ARBA" id="ARBA00004496"/>
    </source>
</evidence>
<dbReference type="EMBL" id="CP034759">
    <property type="protein sequence ID" value="QBG37495.1"/>
    <property type="molecule type" value="Genomic_DNA"/>
</dbReference>
<comment type="subunit">
    <text evidence="6">Homodimer.</text>
</comment>
<dbReference type="FunFam" id="1.20.58.220:FF:000001">
    <property type="entry name" value="Phosphate-specific transport system accessory protein PhoU"/>
    <property type="match status" value="1"/>
</dbReference>
<keyword evidence="8" id="KW-0378">Hydrolase</keyword>
<dbReference type="PANTHER" id="PTHR42930:SF3">
    <property type="entry name" value="PHOSPHATE-SPECIFIC TRANSPORT SYSTEM ACCESSORY PROTEIN PHOU"/>
    <property type="match status" value="1"/>
</dbReference>
<gene>
    <name evidence="8" type="primary">phoU</name>
    <name evidence="8" type="ORF">EMK97_18010</name>
</gene>
<reference evidence="8 9" key="1">
    <citation type="submission" date="2018-12" db="EMBL/GenBank/DDBJ databases">
        <title>Complete genome of Litorilituus sediminis.</title>
        <authorList>
            <person name="Liu A."/>
            <person name="Rong J."/>
        </authorList>
    </citation>
    <scope>NUCLEOTIDE SEQUENCE [LARGE SCALE GENOMIC DNA]</scope>
    <source>
        <strain evidence="8 9">JCM 17549</strain>
    </source>
</reference>